<feature type="transmembrane region" description="Helical" evidence="1">
    <location>
        <begin position="270"/>
        <end position="288"/>
    </location>
</feature>
<evidence type="ECO:0000256" key="1">
    <source>
        <dbReference type="SAM" id="Phobius"/>
    </source>
</evidence>
<dbReference type="AlphaFoldDB" id="A0A4Q1DCM8"/>
<feature type="transmembrane region" description="Helical" evidence="1">
    <location>
        <begin position="400"/>
        <end position="421"/>
    </location>
</feature>
<keyword evidence="1" id="KW-0472">Membrane</keyword>
<feature type="transmembrane region" description="Helical" evidence="1">
    <location>
        <begin position="450"/>
        <end position="471"/>
    </location>
</feature>
<dbReference type="OrthoDB" id="2659138at2"/>
<feature type="transmembrane region" description="Helical" evidence="1">
    <location>
        <begin position="360"/>
        <end position="380"/>
    </location>
</feature>
<keyword evidence="1" id="KW-0812">Transmembrane</keyword>
<feature type="transmembrane region" description="Helical" evidence="1">
    <location>
        <begin position="206"/>
        <end position="225"/>
    </location>
</feature>
<keyword evidence="3" id="KW-1185">Reference proteome</keyword>
<gene>
    <name evidence="2" type="ORF">ESB13_10595</name>
</gene>
<feature type="transmembrane region" description="Helical" evidence="1">
    <location>
        <begin position="167"/>
        <end position="194"/>
    </location>
</feature>
<name>A0A4Q1DCM8_9BACT</name>
<comment type="caution">
    <text evidence="2">The sequence shown here is derived from an EMBL/GenBank/DDBJ whole genome shotgun (WGS) entry which is preliminary data.</text>
</comment>
<feature type="transmembrane region" description="Helical" evidence="1">
    <location>
        <begin position="141"/>
        <end position="161"/>
    </location>
</feature>
<dbReference type="EMBL" id="SDHZ01000001">
    <property type="protein sequence ID" value="RXK87202.1"/>
    <property type="molecule type" value="Genomic_DNA"/>
</dbReference>
<feature type="transmembrane region" description="Helical" evidence="1">
    <location>
        <begin position="541"/>
        <end position="557"/>
    </location>
</feature>
<dbReference type="RefSeq" id="WP_129002952.1">
    <property type="nucleotide sequence ID" value="NZ_SDHZ01000001.1"/>
</dbReference>
<organism evidence="2 3">
    <name type="scientific">Filimonas effusa</name>
    <dbReference type="NCBI Taxonomy" id="2508721"/>
    <lineage>
        <taxon>Bacteria</taxon>
        <taxon>Pseudomonadati</taxon>
        <taxon>Bacteroidota</taxon>
        <taxon>Chitinophagia</taxon>
        <taxon>Chitinophagales</taxon>
        <taxon>Chitinophagaceae</taxon>
        <taxon>Filimonas</taxon>
    </lineage>
</organism>
<protein>
    <submittedName>
        <fullName evidence="2">Uncharacterized protein</fullName>
    </submittedName>
</protein>
<evidence type="ECO:0000313" key="2">
    <source>
        <dbReference type="EMBL" id="RXK87202.1"/>
    </source>
</evidence>
<dbReference type="Proteomes" id="UP000290545">
    <property type="component" value="Unassembled WGS sequence"/>
</dbReference>
<evidence type="ECO:0000313" key="3">
    <source>
        <dbReference type="Proteomes" id="UP000290545"/>
    </source>
</evidence>
<feature type="transmembrane region" description="Helical" evidence="1">
    <location>
        <begin position="89"/>
        <end position="108"/>
    </location>
</feature>
<accession>A0A4Q1DCM8</accession>
<proteinExistence type="predicted"/>
<reference evidence="2 3" key="1">
    <citation type="submission" date="2019-01" db="EMBL/GenBank/DDBJ databases">
        <title>Filimonas sp. strain TTM-71.</title>
        <authorList>
            <person name="Chen W.-M."/>
        </authorList>
    </citation>
    <scope>NUCLEOTIDE SEQUENCE [LARGE SCALE GENOMIC DNA]</scope>
    <source>
        <strain evidence="2 3">TTM-71</strain>
    </source>
</reference>
<feature type="transmembrane region" description="Helical" evidence="1">
    <location>
        <begin position="64"/>
        <end position="83"/>
    </location>
</feature>
<sequence length="575" mass="64375">MNFIDKSLLRISLLPAGIYRKMGVDTFQLKSIVTTKLILDDRRPSAIRQWRKDKGKKSVKSGSIKTFLFNLLLGFMFMGAMVSSENPQIQLVIFFTMFMAVIATMLMSDFSTMLMDPRDNYIILPKPVNDKTILTARLVHIFIHLCRTIIPITFFSILVMFVEYGWYGGLVFLLLIPPALLLTLFSVNMIYLVVLKFSSGRRFQTYLTVLQVIMGMALYFGYQVISRKGFEAASIDINLSSYPGMLAAPPYWFATTWQAIAQFKVTGQEYIAAALGLVLPFAGIYIVMRWLAPSFGRKLAAIHSGDGETSAPAAAPVTTAKASKKTGSFVNKLAKLITSSRAEQMSFVFVWKITARSKEFMLKVYPAFGYMAVWIIYLIWQNKNITVEKLQDLSGYGKLLIIFVVYGCSMLLFSALSQIAYSEKYKASWIYHVTPLEKPGTVISGSVKAIVVRFFLPVVVITFIPLIAFIGPAVIPNLLLGLSNQLLIAGCRVYIPAKDLPLSLKEFARIKGGSTLRAISTLIFPLFIGGLHYLVFEITPLIYLLLVLSAAAAWYIFDSIKNTGWHQVRMVDGNE</sequence>
<keyword evidence="1" id="KW-1133">Transmembrane helix</keyword>